<organism evidence="1">
    <name type="scientific">Marseillevirus sp</name>
    <dbReference type="NCBI Taxonomy" id="2809551"/>
    <lineage>
        <taxon>Viruses</taxon>
        <taxon>Varidnaviria</taxon>
        <taxon>Bamfordvirae</taxon>
        <taxon>Nucleocytoviricota</taxon>
        <taxon>Megaviricetes</taxon>
        <taxon>Pimascovirales</taxon>
        <taxon>Pimascovirales incertae sedis</taxon>
        <taxon>Marseilleviridae</taxon>
        <taxon>Marseillevirus</taxon>
    </lineage>
</organism>
<proteinExistence type="predicted"/>
<gene>
    <name evidence="1" type="ORF">MarFTMF_170</name>
</gene>
<evidence type="ECO:0000313" key="1">
    <source>
        <dbReference type="EMBL" id="WNL49686.1"/>
    </source>
</evidence>
<name>A0AA96ES11_9VIRU</name>
<protein>
    <submittedName>
        <fullName evidence="1">Uncharacterized protein</fullName>
    </submittedName>
</protein>
<dbReference type="EMBL" id="OR343188">
    <property type="protein sequence ID" value="WNL49686.1"/>
    <property type="molecule type" value="Genomic_DNA"/>
</dbReference>
<sequence>MEGKRAIRSNKNIDNPFEISAGPCLSFADERAFSPDFIKIAWKMNLKTLPYNIETRRRNPPEEHDTSDGFCLSCERDMKRQFKSLDEVD</sequence>
<accession>A0AA96ES11</accession>
<reference evidence="1" key="1">
    <citation type="submission" date="2023-07" db="EMBL/GenBank/DDBJ databases">
        <authorList>
            <person name="Xia Y."/>
        </authorList>
    </citation>
    <scope>NUCLEOTIDE SEQUENCE</scope>
    <source>
        <strain evidence="1">F</strain>
    </source>
</reference>